<reference evidence="3 4" key="1">
    <citation type="submission" date="2016-06" db="EMBL/GenBank/DDBJ databases">
        <title>Comparative genomics of the ectomycorrhizal sister species Rhizopogon vinicolor and Rhizopogon vesiculosus (Basidiomycota: Boletales) reveals a divergence of the mating type B locus.</title>
        <authorList>
            <consortium name="DOE Joint Genome Institute"/>
            <person name="Mujic A.B."/>
            <person name="Kuo A."/>
            <person name="Tritt A."/>
            <person name="Lipzen A."/>
            <person name="Chen C."/>
            <person name="Johnson J."/>
            <person name="Sharma A."/>
            <person name="Barry K."/>
            <person name="Grigoriev I.V."/>
            <person name="Spatafora J.W."/>
        </authorList>
    </citation>
    <scope>NUCLEOTIDE SEQUENCE [LARGE SCALE GENOMIC DNA]</scope>
    <source>
        <strain evidence="3 4">AM-OR11-026</strain>
    </source>
</reference>
<dbReference type="Proteomes" id="UP000092154">
    <property type="component" value="Unassembled WGS sequence"/>
</dbReference>
<accession>A0A1B7NF85</accession>
<dbReference type="AlphaFoldDB" id="A0A1B7NF85"/>
<evidence type="ECO:0000259" key="2">
    <source>
        <dbReference type="Pfam" id="PF20434"/>
    </source>
</evidence>
<dbReference type="EMBL" id="KV448136">
    <property type="protein sequence ID" value="OAX43543.1"/>
    <property type="molecule type" value="Genomic_DNA"/>
</dbReference>
<dbReference type="InterPro" id="IPR029058">
    <property type="entry name" value="AB_hydrolase_fold"/>
</dbReference>
<dbReference type="SUPFAM" id="SSF53474">
    <property type="entry name" value="alpha/beta-Hydrolases"/>
    <property type="match status" value="1"/>
</dbReference>
<feature type="domain" description="BD-FAE-like" evidence="2">
    <location>
        <begin position="47"/>
        <end position="247"/>
    </location>
</feature>
<proteinExistence type="predicted"/>
<dbReference type="InterPro" id="IPR049492">
    <property type="entry name" value="BD-FAE-like_dom"/>
</dbReference>
<dbReference type="Gene3D" id="3.40.50.1820">
    <property type="entry name" value="alpha/beta hydrolase"/>
    <property type="match status" value="1"/>
</dbReference>
<keyword evidence="1 3" id="KW-0378">Hydrolase</keyword>
<organism evidence="3 4">
    <name type="scientific">Rhizopogon vinicolor AM-OR11-026</name>
    <dbReference type="NCBI Taxonomy" id="1314800"/>
    <lineage>
        <taxon>Eukaryota</taxon>
        <taxon>Fungi</taxon>
        <taxon>Dikarya</taxon>
        <taxon>Basidiomycota</taxon>
        <taxon>Agaricomycotina</taxon>
        <taxon>Agaricomycetes</taxon>
        <taxon>Agaricomycetidae</taxon>
        <taxon>Boletales</taxon>
        <taxon>Suillineae</taxon>
        <taxon>Rhizopogonaceae</taxon>
        <taxon>Rhizopogon</taxon>
    </lineage>
</organism>
<evidence type="ECO:0000313" key="3">
    <source>
        <dbReference type="EMBL" id="OAX43543.1"/>
    </source>
</evidence>
<dbReference type="PANTHER" id="PTHR48081">
    <property type="entry name" value="AB HYDROLASE SUPERFAMILY PROTEIN C4A8.06C"/>
    <property type="match status" value="1"/>
</dbReference>
<gene>
    <name evidence="3" type="ORF">K503DRAFT_708268</name>
</gene>
<sequence>MDPLVEYSNISYIQSEPHDNFHNFDIYIPKQYGIRNTPGEQPHGSLPPLVCFIHGGAWRSEDKLDHAEMARRLVTVTGYAVAVPNYRLSPRETTEANAIRHPEHAKDVLCFLRFILVWGGPEGINVYDPNRLCLMGHSCSAHILSSIFLEATQGEDPLRPPLELLKNTKAIITSEGIYDIDLLLSSFPSYRAWFIEAAFGRRSTYQDVSVTKMTPRVECHHLHWLIVHSKGDTIVDEAQSEAMYQHLLHNITHVTKNFEELKEEHNTILAGEEFVKMVGQYILDKLPPST</sequence>
<evidence type="ECO:0000313" key="4">
    <source>
        <dbReference type="Proteomes" id="UP000092154"/>
    </source>
</evidence>
<dbReference type="GO" id="GO:0016787">
    <property type="term" value="F:hydrolase activity"/>
    <property type="evidence" value="ECO:0007669"/>
    <property type="project" value="UniProtKB-KW"/>
</dbReference>
<dbReference type="InParanoid" id="A0A1B7NF85"/>
<evidence type="ECO:0000256" key="1">
    <source>
        <dbReference type="ARBA" id="ARBA00022801"/>
    </source>
</evidence>
<name>A0A1B7NF85_9AGAM</name>
<protein>
    <submittedName>
        <fullName evidence="3">Alpha/beta-hydrolase</fullName>
    </submittedName>
</protein>
<dbReference type="OrthoDB" id="6495301at2759"/>
<dbReference type="STRING" id="1314800.A0A1B7NF85"/>
<keyword evidence="4" id="KW-1185">Reference proteome</keyword>
<dbReference type="Pfam" id="PF20434">
    <property type="entry name" value="BD-FAE"/>
    <property type="match status" value="1"/>
</dbReference>
<dbReference type="PANTHER" id="PTHR48081:SF33">
    <property type="entry name" value="KYNURENINE FORMAMIDASE"/>
    <property type="match status" value="1"/>
</dbReference>
<dbReference type="InterPro" id="IPR050300">
    <property type="entry name" value="GDXG_lipolytic_enzyme"/>
</dbReference>